<dbReference type="PROSITE" id="PS00108">
    <property type="entry name" value="PROTEIN_KINASE_ST"/>
    <property type="match status" value="1"/>
</dbReference>
<feature type="binding site" evidence="7">
    <location>
        <position position="189"/>
    </location>
    <ligand>
        <name>ATP</name>
        <dbReference type="ChEBI" id="CHEBI:30616"/>
    </ligand>
</feature>
<dbReference type="AlphaFoldDB" id="A0A0B2VFH8"/>
<dbReference type="FunFam" id="3.30.200.20:FF:000906">
    <property type="entry name" value="CRE-MNK-1 protein"/>
    <property type="match status" value="1"/>
</dbReference>
<feature type="compositionally biased region" description="Low complexity" evidence="8">
    <location>
        <begin position="61"/>
        <end position="74"/>
    </location>
</feature>
<evidence type="ECO:0000256" key="4">
    <source>
        <dbReference type="ARBA" id="ARBA00022741"/>
    </source>
</evidence>
<evidence type="ECO:0000256" key="3">
    <source>
        <dbReference type="ARBA" id="ARBA00022679"/>
    </source>
</evidence>
<gene>
    <name evidence="10" type="primary">mknk1</name>
    <name evidence="10" type="ORF">Tcan_02899</name>
</gene>
<feature type="domain" description="Protein kinase" evidence="9">
    <location>
        <begin position="160"/>
        <end position="489"/>
    </location>
</feature>
<comment type="similarity">
    <text evidence="1">Belongs to the protein kinase superfamily. CAMK Ser/Thr protein kinase family.</text>
</comment>
<keyword evidence="2" id="KW-0723">Serine/threonine-protein kinase</keyword>
<evidence type="ECO:0000256" key="1">
    <source>
        <dbReference type="ARBA" id="ARBA00006692"/>
    </source>
</evidence>
<dbReference type="InterPro" id="IPR050205">
    <property type="entry name" value="CDPK_Ser/Thr_kinases"/>
</dbReference>
<dbReference type="InterPro" id="IPR008271">
    <property type="entry name" value="Ser/Thr_kinase_AS"/>
</dbReference>
<evidence type="ECO:0000313" key="11">
    <source>
        <dbReference type="Proteomes" id="UP000031036"/>
    </source>
</evidence>
<dbReference type="EMBL" id="JPKZ01001749">
    <property type="protein sequence ID" value="KHN80308.1"/>
    <property type="molecule type" value="Genomic_DNA"/>
</dbReference>
<sequence>MVWIISSPLMTEYSRDAPEISDHEEDNRAKKDREQVSAGQQELRSPAANGRPSKGKGWPRTSDSGSTTTSSTGSYCGGRFSPETTPTRSPSGRGARFEVGRDSEQFRTIAGDFDDLGELNSESEEQPAELVPLGMRSLNLSGCRNHRRRKTRNNFHDFYKLTEDHLGSGAYASVQTGISIATGKEFAVKLVDKHEPGHTRSRIMREVDTFNMCKNHPNIVQLHEWFEDHDYFYMVFEKMRGGPLLNHIQQKGFFTEQEASKVTRDIANALKYLHDRGIAHRDVKPENVLCSDFNHVSPVKLCDLDLASKAVPPSPPKLQSVNSEPDLASPVGSAEFMAPEVVDAFVGDALKYDKRCDMWSLGVIVYIMLCGYPPFYGQCWRENCGWDQGLPCNECQENLFKRIQRGEFDFPEPEWETVSEEAKDLICHLLRKGVYFDLYPLNNERVFYFDLYSLNNERVFYFDSYPINERVKNVRERFTADEVLKHPWIRNGAPETKLQTPGNLFRNDSARDVHQMQEHFNVMNRIVAARLSAHLERCDAETDDDGVAVGRRKLSVTSAAEACGNNELDSGTPAVITAKPRDGLVQQPDVVVAPVPVLAAAPPPVPVMVAAGVPVLAPAPASAEVTQEPEAPIQLAVEAGHMEEDDAPTLGALEVPTKVAARNMGGAEIHTPARTVAQAPSESSHNPSQVLMPPPPVPLMPHHINGAPTQMPVHVSQMAMANGLAFGGGMPVSGPLPFHPNQMVNMNAAAAMYLYPQHLIAQPLYAPPHFTAQHQMYKMGMVPQQFMAPPLPNRMPALYEQRGSTGYGMMGGGIKKQNPVNYFRETATPPACFTTPQKNNKLLTVRSAATLNIPPVGSQQIEFETCQTAMARQDSNGELRAQARETQVNV</sequence>
<dbReference type="InterPro" id="IPR000719">
    <property type="entry name" value="Prot_kinase_dom"/>
</dbReference>
<evidence type="ECO:0000256" key="6">
    <source>
        <dbReference type="ARBA" id="ARBA00022840"/>
    </source>
</evidence>
<dbReference type="PANTHER" id="PTHR24349">
    <property type="entry name" value="SERINE/THREONINE-PROTEIN KINASE"/>
    <property type="match status" value="1"/>
</dbReference>
<protein>
    <submittedName>
        <fullName evidence="10">MAP kinase-interacting serine/threonine-protein kinase 1</fullName>
    </submittedName>
</protein>
<dbReference type="InterPro" id="IPR011009">
    <property type="entry name" value="Kinase-like_dom_sf"/>
</dbReference>
<comment type="caution">
    <text evidence="10">The sequence shown here is derived from an EMBL/GenBank/DDBJ whole genome shotgun (WGS) entry which is preliminary data.</text>
</comment>
<evidence type="ECO:0000259" key="9">
    <source>
        <dbReference type="PROSITE" id="PS50011"/>
    </source>
</evidence>
<dbReference type="OrthoDB" id="5794026at2759"/>
<organism evidence="10 11">
    <name type="scientific">Toxocara canis</name>
    <name type="common">Canine roundworm</name>
    <dbReference type="NCBI Taxonomy" id="6265"/>
    <lineage>
        <taxon>Eukaryota</taxon>
        <taxon>Metazoa</taxon>
        <taxon>Ecdysozoa</taxon>
        <taxon>Nematoda</taxon>
        <taxon>Chromadorea</taxon>
        <taxon>Rhabditida</taxon>
        <taxon>Spirurina</taxon>
        <taxon>Ascaridomorpha</taxon>
        <taxon>Ascaridoidea</taxon>
        <taxon>Toxocaridae</taxon>
        <taxon>Toxocara</taxon>
    </lineage>
</organism>
<dbReference type="Gene3D" id="1.10.510.10">
    <property type="entry name" value="Transferase(Phosphotransferase) domain 1"/>
    <property type="match status" value="1"/>
</dbReference>
<feature type="compositionally biased region" description="Basic and acidic residues" evidence="8">
    <location>
        <begin position="13"/>
        <end position="35"/>
    </location>
</feature>
<dbReference type="GO" id="GO:0005524">
    <property type="term" value="F:ATP binding"/>
    <property type="evidence" value="ECO:0007669"/>
    <property type="project" value="UniProtKB-UniRule"/>
</dbReference>
<dbReference type="GO" id="GO:0004674">
    <property type="term" value="F:protein serine/threonine kinase activity"/>
    <property type="evidence" value="ECO:0007669"/>
    <property type="project" value="UniProtKB-KW"/>
</dbReference>
<dbReference type="PROSITE" id="PS50011">
    <property type="entry name" value="PROTEIN_KINASE_DOM"/>
    <property type="match status" value="1"/>
</dbReference>
<name>A0A0B2VFH8_TOXCA</name>
<dbReference type="PROSITE" id="PS00107">
    <property type="entry name" value="PROTEIN_KINASE_ATP"/>
    <property type="match status" value="1"/>
</dbReference>
<dbReference type="Pfam" id="PF00069">
    <property type="entry name" value="Pkinase"/>
    <property type="match status" value="1"/>
</dbReference>
<dbReference type="SMART" id="SM00220">
    <property type="entry name" value="S_TKc"/>
    <property type="match status" value="1"/>
</dbReference>
<reference evidence="10 11" key="1">
    <citation type="submission" date="2014-11" db="EMBL/GenBank/DDBJ databases">
        <title>Genetic blueprint of the zoonotic pathogen Toxocara canis.</title>
        <authorList>
            <person name="Zhu X.-Q."/>
            <person name="Korhonen P.K."/>
            <person name="Cai H."/>
            <person name="Young N.D."/>
            <person name="Nejsum P."/>
            <person name="von Samson-Himmelstjerna G."/>
            <person name="Boag P.R."/>
            <person name="Tan P."/>
            <person name="Li Q."/>
            <person name="Min J."/>
            <person name="Yang Y."/>
            <person name="Wang X."/>
            <person name="Fang X."/>
            <person name="Hall R.S."/>
            <person name="Hofmann A."/>
            <person name="Sternberg P.W."/>
            <person name="Jex A.R."/>
            <person name="Gasser R.B."/>
        </authorList>
    </citation>
    <scope>NUCLEOTIDE SEQUENCE [LARGE SCALE GENOMIC DNA]</scope>
    <source>
        <strain evidence="10">PN_DK_2014</strain>
    </source>
</reference>
<accession>A0A0B2VFH8</accession>
<dbReference type="InterPro" id="IPR017441">
    <property type="entry name" value="Protein_kinase_ATP_BS"/>
</dbReference>
<keyword evidence="11" id="KW-1185">Reference proteome</keyword>
<evidence type="ECO:0000256" key="7">
    <source>
        <dbReference type="PROSITE-ProRule" id="PRU10141"/>
    </source>
</evidence>
<dbReference type="Proteomes" id="UP000031036">
    <property type="component" value="Unassembled WGS sequence"/>
</dbReference>
<evidence type="ECO:0000313" key="10">
    <source>
        <dbReference type="EMBL" id="KHN80308.1"/>
    </source>
</evidence>
<proteinExistence type="inferred from homology"/>
<dbReference type="Gene3D" id="3.30.200.20">
    <property type="entry name" value="Phosphorylase Kinase, domain 1"/>
    <property type="match status" value="1"/>
</dbReference>
<keyword evidence="4 7" id="KW-0547">Nucleotide-binding</keyword>
<keyword evidence="6 7" id="KW-0067">ATP-binding</keyword>
<evidence type="ECO:0000256" key="8">
    <source>
        <dbReference type="SAM" id="MobiDB-lite"/>
    </source>
</evidence>
<feature type="region of interest" description="Disordered" evidence="8">
    <location>
        <begin position="1"/>
        <end position="101"/>
    </location>
</feature>
<dbReference type="SUPFAM" id="SSF56112">
    <property type="entry name" value="Protein kinase-like (PK-like)"/>
    <property type="match status" value="1"/>
</dbReference>
<keyword evidence="5 10" id="KW-0418">Kinase</keyword>
<keyword evidence="3" id="KW-0808">Transferase</keyword>
<evidence type="ECO:0000256" key="2">
    <source>
        <dbReference type="ARBA" id="ARBA00022527"/>
    </source>
</evidence>
<evidence type="ECO:0000256" key="5">
    <source>
        <dbReference type="ARBA" id="ARBA00022777"/>
    </source>
</evidence>
<dbReference type="STRING" id="6265.A0A0B2VFH8"/>